<dbReference type="Gene3D" id="3.90.1750.10">
    <property type="entry name" value="Hect, E3 ligase catalytic domains"/>
    <property type="match status" value="1"/>
</dbReference>
<proteinExistence type="predicted"/>
<reference evidence="4" key="1">
    <citation type="submission" date="2022-11" db="EMBL/GenBank/DDBJ databases">
        <title>Centuries of genome instability and evolution in soft-shell clam transmissible cancer (bioRxiv).</title>
        <authorList>
            <person name="Hart S.F.M."/>
            <person name="Yonemitsu M.A."/>
            <person name="Giersch R.M."/>
            <person name="Beal B.F."/>
            <person name="Arriagada G."/>
            <person name="Davis B.W."/>
            <person name="Ostrander E.A."/>
            <person name="Goff S.P."/>
            <person name="Metzger M.J."/>
        </authorList>
    </citation>
    <scope>NUCLEOTIDE SEQUENCE</scope>
    <source>
        <strain evidence="4">MELC-2E11</strain>
        <tissue evidence="4">Siphon/mantle</tissue>
    </source>
</reference>
<keyword evidence="1 2" id="KW-0833">Ubl conjugation pathway</keyword>
<dbReference type="EMBL" id="CP111017">
    <property type="protein sequence ID" value="WAR07902.1"/>
    <property type="molecule type" value="Genomic_DNA"/>
</dbReference>
<comment type="caution">
    <text evidence="2">Lacks conserved residue(s) required for the propagation of feature annotation.</text>
</comment>
<dbReference type="Proteomes" id="UP001164746">
    <property type="component" value="Chromosome 6"/>
</dbReference>
<protein>
    <recommendedName>
        <fullName evidence="3">HECT domain-containing protein</fullName>
    </recommendedName>
</protein>
<evidence type="ECO:0000313" key="5">
    <source>
        <dbReference type="Proteomes" id="UP001164746"/>
    </source>
</evidence>
<gene>
    <name evidence="4" type="ORF">MAR_017860</name>
</gene>
<dbReference type="SUPFAM" id="SSF56204">
    <property type="entry name" value="Hect, E3 ligase catalytic domain"/>
    <property type="match status" value="1"/>
</dbReference>
<organism evidence="4 5">
    <name type="scientific">Mya arenaria</name>
    <name type="common">Soft-shell clam</name>
    <dbReference type="NCBI Taxonomy" id="6604"/>
    <lineage>
        <taxon>Eukaryota</taxon>
        <taxon>Metazoa</taxon>
        <taxon>Spiralia</taxon>
        <taxon>Lophotrochozoa</taxon>
        <taxon>Mollusca</taxon>
        <taxon>Bivalvia</taxon>
        <taxon>Autobranchia</taxon>
        <taxon>Heteroconchia</taxon>
        <taxon>Euheterodonta</taxon>
        <taxon>Imparidentia</taxon>
        <taxon>Neoheterodontei</taxon>
        <taxon>Myida</taxon>
        <taxon>Myoidea</taxon>
        <taxon>Myidae</taxon>
        <taxon>Mya</taxon>
    </lineage>
</organism>
<evidence type="ECO:0000256" key="2">
    <source>
        <dbReference type="PROSITE-ProRule" id="PRU00104"/>
    </source>
</evidence>
<feature type="domain" description="HECT" evidence="3">
    <location>
        <begin position="8"/>
        <end position="42"/>
    </location>
</feature>
<evidence type="ECO:0000313" key="4">
    <source>
        <dbReference type="EMBL" id="WAR07902.1"/>
    </source>
</evidence>
<keyword evidence="5" id="KW-1185">Reference proteome</keyword>
<name>A0ABY7EGD7_MYAAR</name>
<sequence length="321" mass="36114">MEMMADADEQDLASELMVKFIGEDGVDAGGLRRELFSLVFEKTPLLDRNTFSNEACSLQHGEYIILGKLVSLTFIYGHPGLKTLHQTIIKYILNEKTPTTEIPLADVQNATVLRAIDTVRIRFNKPLTQDSSQSAVYTVKEYHIFYRCFGHIRQFMDGLKLHGVLDIMILHHQEATQFLGEATALTAEVVNNFYSFSFSDKGDPNWETEEAIEYNFRCFICQVKKGRISSTVINISTETAEEDSIQVTLELVLQAFVGCPGLPKDIPSGLIEFNHNSSALSHVNTCAPSITFQNTSKLLKFEDFERTMLDIIFGCEGFGQK</sequence>
<accession>A0ABY7EGD7</accession>
<evidence type="ECO:0000256" key="1">
    <source>
        <dbReference type="ARBA" id="ARBA00022786"/>
    </source>
</evidence>
<evidence type="ECO:0000259" key="3">
    <source>
        <dbReference type="PROSITE" id="PS50237"/>
    </source>
</evidence>
<dbReference type="PROSITE" id="PS50237">
    <property type="entry name" value="HECT"/>
    <property type="match status" value="1"/>
</dbReference>
<dbReference type="InterPro" id="IPR035983">
    <property type="entry name" value="Hect_E3_ubiquitin_ligase"/>
</dbReference>
<dbReference type="InterPro" id="IPR000569">
    <property type="entry name" value="HECT_dom"/>
</dbReference>